<keyword evidence="4" id="KW-0949">S-adenosyl-L-methionine</keyword>
<evidence type="ECO:0000256" key="4">
    <source>
        <dbReference type="ARBA" id="ARBA00022691"/>
    </source>
</evidence>
<dbReference type="PANTHER" id="PTHR43464">
    <property type="entry name" value="METHYLTRANSFERASE"/>
    <property type="match status" value="1"/>
</dbReference>
<organism evidence="6">
    <name type="scientific">Chaetoceros debilis</name>
    <dbReference type="NCBI Taxonomy" id="122233"/>
    <lineage>
        <taxon>Eukaryota</taxon>
        <taxon>Sar</taxon>
        <taxon>Stramenopiles</taxon>
        <taxon>Ochrophyta</taxon>
        <taxon>Bacillariophyta</taxon>
        <taxon>Coscinodiscophyceae</taxon>
        <taxon>Chaetocerotophycidae</taxon>
        <taxon>Chaetocerotales</taxon>
        <taxon>Chaetocerotaceae</taxon>
        <taxon>Chaetoceros</taxon>
    </lineage>
</organism>
<protein>
    <recommendedName>
        <fullName evidence="7">3-demethylubiquinol 3-O-methyltransferase</fullName>
    </recommendedName>
</protein>
<dbReference type="InterPro" id="IPR010233">
    <property type="entry name" value="UbiG_MeTrfase"/>
</dbReference>
<accession>A0A7S3PXG3</accession>
<evidence type="ECO:0000256" key="1">
    <source>
        <dbReference type="ARBA" id="ARBA00022603"/>
    </source>
</evidence>
<keyword evidence="3" id="KW-0831">Ubiquinone biosynthesis</keyword>
<dbReference type="GO" id="GO:0010420">
    <property type="term" value="F:polyprenyldihydroxybenzoate methyltransferase activity"/>
    <property type="evidence" value="ECO:0007669"/>
    <property type="project" value="InterPro"/>
</dbReference>
<evidence type="ECO:0008006" key="7">
    <source>
        <dbReference type="Google" id="ProtNLM"/>
    </source>
</evidence>
<keyword evidence="1" id="KW-0489">Methyltransferase</keyword>
<dbReference type="InterPro" id="IPR029063">
    <property type="entry name" value="SAM-dependent_MTases_sf"/>
</dbReference>
<dbReference type="GO" id="GO:0005739">
    <property type="term" value="C:mitochondrion"/>
    <property type="evidence" value="ECO:0007669"/>
    <property type="project" value="TreeGrafter"/>
</dbReference>
<name>A0A7S3PXG3_9STRA</name>
<dbReference type="SUPFAM" id="SSF53335">
    <property type="entry name" value="S-adenosyl-L-methionine-dependent methyltransferases"/>
    <property type="match status" value="1"/>
</dbReference>
<evidence type="ECO:0000256" key="3">
    <source>
        <dbReference type="ARBA" id="ARBA00022688"/>
    </source>
</evidence>
<dbReference type="Gene3D" id="3.40.50.150">
    <property type="entry name" value="Vaccinia Virus protein VP39"/>
    <property type="match status" value="1"/>
</dbReference>
<dbReference type="GO" id="GO:0032259">
    <property type="term" value="P:methylation"/>
    <property type="evidence" value="ECO:0007669"/>
    <property type="project" value="UniProtKB-KW"/>
</dbReference>
<reference evidence="6" key="1">
    <citation type="submission" date="2021-01" db="EMBL/GenBank/DDBJ databases">
        <authorList>
            <person name="Corre E."/>
            <person name="Pelletier E."/>
            <person name="Niang G."/>
            <person name="Scheremetjew M."/>
            <person name="Finn R."/>
            <person name="Kale V."/>
            <person name="Holt S."/>
            <person name="Cochrane G."/>
            <person name="Meng A."/>
            <person name="Brown T."/>
            <person name="Cohen L."/>
        </authorList>
    </citation>
    <scope>NUCLEOTIDE SEQUENCE</scope>
    <source>
        <strain evidence="6">MM31A-1</strain>
    </source>
</reference>
<dbReference type="EMBL" id="HBIO01005304">
    <property type="protein sequence ID" value="CAE0458892.1"/>
    <property type="molecule type" value="Transcribed_RNA"/>
</dbReference>
<dbReference type="Pfam" id="PF13489">
    <property type="entry name" value="Methyltransf_23"/>
    <property type="match status" value="1"/>
</dbReference>
<gene>
    <name evidence="6" type="ORF">CDEB00056_LOCUS3733</name>
</gene>
<evidence type="ECO:0000256" key="5">
    <source>
        <dbReference type="SAM" id="MobiDB-lite"/>
    </source>
</evidence>
<feature type="region of interest" description="Disordered" evidence="5">
    <location>
        <begin position="57"/>
        <end position="84"/>
    </location>
</feature>
<dbReference type="CDD" id="cd02440">
    <property type="entry name" value="AdoMet_MTases"/>
    <property type="match status" value="1"/>
</dbReference>
<dbReference type="AlphaFoldDB" id="A0A7S3PXG3"/>
<dbReference type="NCBIfam" id="TIGR01983">
    <property type="entry name" value="UbiG"/>
    <property type="match status" value="1"/>
</dbReference>
<evidence type="ECO:0000313" key="6">
    <source>
        <dbReference type="EMBL" id="CAE0458892.1"/>
    </source>
</evidence>
<keyword evidence="2" id="KW-0808">Transferase</keyword>
<dbReference type="PANTHER" id="PTHR43464:SF19">
    <property type="entry name" value="UBIQUINONE BIOSYNTHESIS O-METHYLTRANSFERASE, MITOCHONDRIAL"/>
    <property type="match status" value="1"/>
</dbReference>
<evidence type="ECO:0000256" key="2">
    <source>
        <dbReference type="ARBA" id="ARBA00022679"/>
    </source>
</evidence>
<feature type="region of interest" description="Disordered" evidence="5">
    <location>
        <begin position="132"/>
        <end position="154"/>
    </location>
</feature>
<proteinExistence type="predicted"/>
<dbReference type="GO" id="GO:0061542">
    <property type="term" value="F:3-demethylubiquinol 3-O-methyltransferase activity"/>
    <property type="evidence" value="ECO:0007669"/>
    <property type="project" value="InterPro"/>
</dbReference>
<sequence>MNAKRKAIQLICRNSLLRLSSSQGRGQGQGQCQGARRALRTNNNGCRGQDVVTVRAFSSSQSSSSTSTSTSNNSNATTTSVSSEEVSKFSSMASTWWKVEHNPLISMNPIRMSFITQQIADHIQSNNSSNNIGEGVGEGNISYSSSGHGKGSRPYQPLKGLKALDVGCGGGLLSESLARLGADVTAIDPSVEVAKAAQIHSQSQDDCVNVQNINYRGGISVEDLGREYSDNSSSGNENLFDIVCVLEVIEHASDPNSLMQAASSLLKKPTTSKSINAENTSASAASLSQNAGGMLFVSTINRTAKSYGIAILGGEYITGKLPIGTHSWNKFLSPQEVEGLVGEFGIKEVERKGMILQPPFYDLRWYLDGSDYDVNWIGSYAYP</sequence>